<sequence>MKDKKLFFVDVETTGIDSIKNDIIQLGGLIEINGKIVEEINFTCQPFNYNTINATSLEINKTTIEELKTYQAPQTAHNNLKQILEKYVDKYDKNDKFSPVGYNVGFDVDFLRQFFFKNYDKYYGSLIDYHKLDVFGLVFILEFKGLIKLENYKLVTVAKYFGIEYEEHDALEDIKVTREVFYKMLEYLK</sequence>
<comment type="caution">
    <text evidence="5">The sequence shown here is derived from an EMBL/GenBank/DDBJ whole genome shotgun (WGS) entry which is preliminary data.</text>
</comment>
<organism evidence="5">
    <name type="scientific">marine sediment metagenome</name>
    <dbReference type="NCBI Taxonomy" id="412755"/>
    <lineage>
        <taxon>unclassified sequences</taxon>
        <taxon>metagenomes</taxon>
        <taxon>ecological metagenomes</taxon>
    </lineage>
</organism>
<dbReference type="Gene3D" id="3.30.420.10">
    <property type="entry name" value="Ribonuclease H-like superfamily/Ribonuclease H"/>
    <property type="match status" value="1"/>
</dbReference>
<dbReference type="GO" id="GO:0003676">
    <property type="term" value="F:nucleic acid binding"/>
    <property type="evidence" value="ECO:0007669"/>
    <property type="project" value="InterPro"/>
</dbReference>
<dbReference type="PANTHER" id="PTHR30231">
    <property type="entry name" value="DNA POLYMERASE III SUBUNIT EPSILON"/>
    <property type="match status" value="1"/>
</dbReference>
<dbReference type="GO" id="GO:0005829">
    <property type="term" value="C:cytosol"/>
    <property type="evidence" value="ECO:0007669"/>
    <property type="project" value="TreeGrafter"/>
</dbReference>
<dbReference type="InterPro" id="IPR013520">
    <property type="entry name" value="Ribonucl_H"/>
</dbReference>
<evidence type="ECO:0000259" key="4">
    <source>
        <dbReference type="SMART" id="SM00479"/>
    </source>
</evidence>
<dbReference type="InterPro" id="IPR036397">
    <property type="entry name" value="RNaseH_sf"/>
</dbReference>
<dbReference type="GO" id="GO:0008408">
    <property type="term" value="F:3'-5' exonuclease activity"/>
    <property type="evidence" value="ECO:0007669"/>
    <property type="project" value="TreeGrafter"/>
</dbReference>
<accession>A0A0F9LDW8</accession>
<keyword evidence="3" id="KW-0269">Exonuclease</keyword>
<feature type="domain" description="Exonuclease" evidence="4">
    <location>
        <begin position="5"/>
        <end position="189"/>
    </location>
</feature>
<dbReference type="SMART" id="SM00479">
    <property type="entry name" value="EXOIII"/>
    <property type="match status" value="1"/>
</dbReference>
<dbReference type="PANTHER" id="PTHR30231:SF4">
    <property type="entry name" value="PROTEIN NEN2"/>
    <property type="match status" value="1"/>
</dbReference>
<dbReference type="EMBL" id="LAZR01012676">
    <property type="protein sequence ID" value="KKM25630.1"/>
    <property type="molecule type" value="Genomic_DNA"/>
</dbReference>
<reference evidence="5" key="1">
    <citation type="journal article" date="2015" name="Nature">
        <title>Complex archaea that bridge the gap between prokaryotes and eukaryotes.</title>
        <authorList>
            <person name="Spang A."/>
            <person name="Saw J.H."/>
            <person name="Jorgensen S.L."/>
            <person name="Zaremba-Niedzwiedzka K."/>
            <person name="Martijn J."/>
            <person name="Lind A.E."/>
            <person name="van Eijk R."/>
            <person name="Schleper C."/>
            <person name="Guy L."/>
            <person name="Ettema T.J."/>
        </authorList>
    </citation>
    <scope>NUCLEOTIDE SEQUENCE</scope>
</reference>
<dbReference type="AlphaFoldDB" id="A0A0F9LDW8"/>
<dbReference type="Pfam" id="PF00929">
    <property type="entry name" value="RNase_T"/>
    <property type="match status" value="1"/>
</dbReference>
<dbReference type="InterPro" id="IPR012337">
    <property type="entry name" value="RNaseH-like_sf"/>
</dbReference>
<evidence type="ECO:0000256" key="2">
    <source>
        <dbReference type="ARBA" id="ARBA00022801"/>
    </source>
</evidence>
<dbReference type="SUPFAM" id="SSF53098">
    <property type="entry name" value="Ribonuclease H-like"/>
    <property type="match status" value="1"/>
</dbReference>
<dbReference type="CDD" id="cd06127">
    <property type="entry name" value="DEDDh"/>
    <property type="match status" value="1"/>
</dbReference>
<protein>
    <recommendedName>
        <fullName evidence="4">Exonuclease domain-containing protein</fullName>
    </recommendedName>
</protein>
<proteinExistence type="predicted"/>
<name>A0A0F9LDW8_9ZZZZ</name>
<evidence type="ECO:0000256" key="1">
    <source>
        <dbReference type="ARBA" id="ARBA00022722"/>
    </source>
</evidence>
<evidence type="ECO:0000313" key="5">
    <source>
        <dbReference type="EMBL" id="KKM25630.1"/>
    </source>
</evidence>
<evidence type="ECO:0000256" key="3">
    <source>
        <dbReference type="ARBA" id="ARBA00022839"/>
    </source>
</evidence>
<gene>
    <name evidence="5" type="ORF">LCGC14_1593020</name>
</gene>
<keyword evidence="1" id="KW-0540">Nuclease</keyword>
<keyword evidence="2" id="KW-0378">Hydrolase</keyword>